<keyword evidence="3" id="KW-0521">NADP</keyword>
<keyword evidence="2" id="KW-0313">Glucose metabolism</keyword>
<dbReference type="AlphaFoldDB" id="A0A6B3P1D9"/>
<evidence type="ECO:0000259" key="6">
    <source>
        <dbReference type="Pfam" id="PF00479"/>
    </source>
</evidence>
<dbReference type="GO" id="GO:0004345">
    <property type="term" value="F:glucose-6-phosphate dehydrogenase activity"/>
    <property type="evidence" value="ECO:0007669"/>
    <property type="project" value="UniProtKB-EC"/>
</dbReference>
<evidence type="ECO:0000313" key="8">
    <source>
        <dbReference type="Proteomes" id="UP000482634"/>
    </source>
</evidence>
<keyword evidence="5" id="KW-0119">Carbohydrate metabolism</keyword>
<sequence length="178" mass="19733">MASITVEPCTFALFGALGDLALRKLFPALYQLDRAGLLNPQTRVLALAREVGTAQEHLATIEAHLHQHVGAEIEALALQRFLARLSYLHVDFLQPEDYHALAEQVEPGAPLIAYFATAAAVYGGICENLDKVGLSERTRVVLEKPIGHDLESSRRVNDAVAQYFPENRVYRIDHYLGK</sequence>
<gene>
    <name evidence="7" type="ORF">G3436_23005</name>
</gene>
<feature type="domain" description="Glucose-6-phosphate dehydrogenase NAD-binding" evidence="6">
    <location>
        <begin position="13"/>
        <end position="178"/>
    </location>
</feature>
<dbReference type="PRINTS" id="PR00079">
    <property type="entry name" value="G6PDHDRGNASE"/>
</dbReference>
<evidence type="ECO:0000256" key="3">
    <source>
        <dbReference type="ARBA" id="ARBA00022857"/>
    </source>
</evidence>
<dbReference type="GO" id="GO:0005829">
    <property type="term" value="C:cytosol"/>
    <property type="evidence" value="ECO:0007669"/>
    <property type="project" value="TreeGrafter"/>
</dbReference>
<evidence type="ECO:0000256" key="2">
    <source>
        <dbReference type="ARBA" id="ARBA00022526"/>
    </source>
</evidence>
<keyword evidence="4 7" id="KW-0560">Oxidoreductase</keyword>
<protein>
    <submittedName>
        <fullName evidence="7">Glucose-6-phosphate dehydrogenase</fullName>
        <ecNumber evidence="7">1.1.1.49</ecNumber>
    </submittedName>
</protein>
<dbReference type="Proteomes" id="UP000482634">
    <property type="component" value="Unassembled WGS sequence"/>
</dbReference>
<dbReference type="PANTHER" id="PTHR23429:SF0">
    <property type="entry name" value="GLUCOSE-6-PHOSPHATE 1-DEHYDROGENASE"/>
    <property type="match status" value="1"/>
</dbReference>
<dbReference type="GO" id="GO:0006006">
    <property type="term" value="P:glucose metabolic process"/>
    <property type="evidence" value="ECO:0007669"/>
    <property type="project" value="UniProtKB-KW"/>
</dbReference>
<feature type="non-terminal residue" evidence="7">
    <location>
        <position position="178"/>
    </location>
</feature>
<dbReference type="PANTHER" id="PTHR23429">
    <property type="entry name" value="GLUCOSE-6-PHOSPHATE 1-DEHYDROGENASE G6PD"/>
    <property type="match status" value="1"/>
</dbReference>
<keyword evidence="8" id="KW-1185">Reference proteome</keyword>
<dbReference type="Gene3D" id="3.40.50.720">
    <property type="entry name" value="NAD(P)-binding Rossmann-like Domain"/>
    <property type="match status" value="1"/>
</dbReference>
<evidence type="ECO:0000256" key="5">
    <source>
        <dbReference type="ARBA" id="ARBA00023277"/>
    </source>
</evidence>
<dbReference type="SUPFAM" id="SSF51735">
    <property type="entry name" value="NAD(P)-binding Rossmann-fold domains"/>
    <property type="match status" value="1"/>
</dbReference>
<dbReference type="EMBL" id="JAAHBU010000408">
    <property type="protein sequence ID" value="NER66200.1"/>
    <property type="molecule type" value="Genomic_DNA"/>
</dbReference>
<reference evidence="7 8" key="1">
    <citation type="submission" date="2020-02" db="EMBL/GenBank/DDBJ databases">
        <title>Broccoli isolated Pseudomonas sp.</title>
        <authorList>
            <person name="Fujikawa T."/>
            <person name="Sawada H."/>
        </authorList>
    </citation>
    <scope>NUCLEOTIDE SEQUENCE [LARGE SCALE GENOMIC DNA]</scope>
    <source>
        <strain evidence="7 8">MAFF212427</strain>
    </source>
</reference>
<dbReference type="GO" id="GO:0050661">
    <property type="term" value="F:NADP binding"/>
    <property type="evidence" value="ECO:0007669"/>
    <property type="project" value="InterPro"/>
</dbReference>
<accession>A0A6B3P1D9</accession>
<dbReference type="Pfam" id="PF00479">
    <property type="entry name" value="G6PD_N"/>
    <property type="match status" value="1"/>
</dbReference>
<proteinExistence type="predicted"/>
<dbReference type="EC" id="1.1.1.49" evidence="7"/>
<evidence type="ECO:0000256" key="4">
    <source>
        <dbReference type="ARBA" id="ARBA00023002"/>
    </source>
</evidence>
<dbReference type="InterPro" id="IPR001282">
    <property type="entry name" value="G6P_DH"/>
</dbReference>
<comment type="pathway">
    <text evidence="1">Carbohydrate degradation; pentose phosphate pathway; D-ribulose 5-phosphate from D-glucose 6-phosphate (oxidative stage): step 1/3.</text>
</comment>
<comment type="caution">
    <text evidence="7">The sequence shown here is derived from an EMBL/GenBank/DDBJ whole genome shotgun (WGS) entry which is preliminary data.</text>
</comment>
<dbReference type="InterPro" id="IPR022674">
    <property type="entry name" value="G6P_DH_NAD-bd"/>
</dbReference>
<dbReference type="GO" id="GO:0009051">
    <property type="term" value="P:pentose-phosphate shunt, oxidative branch"/>
    <property type="evidence" value="ECO:0007669"/>
    <property type="project" value="TreeGrafter"/>
</dbReference>
<organism evidence="7 8">
    <name type="scientific">Pseudomonas brassicae</name>
    <dbReference type="NCBI Taxonomy" id="2708063"/>
    <lineage>
        <taxon>Bacteria</taxon>
        <taxon>Pseudomonadati</taxon>
        <taxon>Pseudomonadota</taxon>
        <taxon>Gammaproteobacteria</taxon>
        <taxon>Pseudomonadales</taxon>
        <taxon>Pseudomonadaceae</taxon>
        <taxon>Pseudomonas</taxon>
    </lineage>
</organism>
<dbReference type="InterPro" id="IPR036291">
    <property type="entry name" value="NAD(P)-bd_dom_sf"/>
</dbReference>
<name>A0A6B3P1D9_9PSED</name>
<evidence type="ECO:0000256" key="1">
    <source>
        <dbReference type="ARBA" id="ARBA00004937"/>
    </source>
</evidence>
<evidence type="ECO:0000313" key="7">
    <source>
        <dbReference type="EMBL" id="NER66200.1"/>
    </source>
</evidence>